<protein>
    <submittedName>
        <fullName evidence="6">MerR family transcriptional regulator</fullName>
    </submittedName>
</protein>
<accession>A0ABY2YTC7</accession>
<keyword evidence="1" id="KW-0805">Transcription regulation</keyword>
<dbReference type="Gene3D" id="1.10.490.50">
    <property type="entry name" value="Antibiotic binding domain of TipA-like multidrug resistance regulators"/>
    <property type="match status" value="1"/>
</dbReference>
<evidence type="ECO:0000259" key="5">
    <source>
        <dbReference type="PROSITE" id="PS50937"/>
    </source>
</evidence>
<reference evidence="6 7" key="1">
    <citation type="submission" date="2018-08" db="EMBL/GenBank/DDBJ databases">
        <title>Comparative genomics of wild bee and flower associated Lactobacillus reveals potential adaptation to the bee host.</title>
        <authorList>
            <person name="Vuong H.Q."/>
            <person name="Mcfrederick Q.S."/>
        </authorList>
    </citation>
    <scope>NUCLEOTIDE SEQUENCE [LARGE SCALE GENOMIC DNA]</scope>
    <source>
        <strain evidence="6 7">HV_04</strain>
    </source>
</reference>
<dbReference type="CDD" id="cd01106">
    <property type="entry name" value="HTH_TipAL-Mta"/>
    <property type="match status" value="1"/>
</dbReference>
<feature type="domain" description="HTH merR-type" evidence="5">
    <location>
        <begin position="2"/>
        <end position="70"/>
    </location>
</feature>
<dbReference type="InterPro" id="IPR036244">
    <property type="entry name" value="TipA-like_antibiotic-bd"/>
</dbReference>
<dbReference type="InterPro" id="IPR000551">
    <property type="entry name" value="MerR-type_HTH_dom"/>
</dbReference>
<dbReference type="EMBL" id="QUAM01000004">
    <property type="protein sequence ID" value="TPR13441.1"/>
    <property type="molecule type" value="Genomic_DNA"/>
</dbReference>
<dbReference type="Proteomes" id="UP000767392">
    <property type="component" value="Unassembled WGS sequence"/>
</dbReference>
<dbReference type="RefSeq" id="WP_105988192.1">
    <property type="nucleotide sequence ID" value="NZ_POST01000004.1"/>
</dbReference>
<keyword evidence="7" id="KW-1185">Reference proteome</keyword>
<evidence type="ECO:0000256" key="4">
    <source>
        <dbReference type="ARBA" id="ARBA00023163"/>
    </source>
</evidence>
<evidence type="ECO:0000256" key="3">
    <source>
        <dbReference type="ARBA" id="ARBA00023159"/>
    </source>
</evidence>
<dbReference type="PROSITE" id="PS50937">
    <property type="entry name" value="HTH_MERR_2"/>
    <property type="match status" value="1"/>
</dbReference>
<proteinExistence type="predicted"/>
<evidence type="ECO:0000256" key="2">
    <source>
        <dbReference type="ARBA" id="ARBA00023125"/>
    </source>
</evidence>
<gene>
    <name evidence="6" type="ORF">DY048_05915</name>
</gene>
<keyword evidence="4" id="KW-0804">Transcription</keyword>
<name>A0ABY2YTC7_9LACO</name>
<keyword evidence="2" id="KW-0238">DNA-binding</keyword>
<evidence type="ECO:0000313" key="7">
    <source>
        <dbReference type="Proteomes" id="UP000767392"/>
    </source>
</evidence>
<comment type="caution">
    <text evidence="6">The sequence shown here is derived from an EMBL/GenBank/DDBJ whole genome shotgun (WGS) entry which is preliminary data.</text>
</comment>
<organism evidence="6 7">
    <name type="scientific">Apilactobacillus timberlakei</name>
    <dbReference type="NCBI Taxonomy" id="2008380"/>
    <lineage>
        <taxon>Bacteria</taxon>
        <taxon>Bacillati</taxon>
        <taxon>Bacillota</taxon>
        <taxon>Bacilli</taxon>
        <taxon>Lactobacillales</taxon>
        <taxon>Lactobacillaceae</taxon>
        <taxon>Apilactobacillus</taxon>
    </lineage>
</organism>
<sequence>MKYSTKEIADMSGLTVRTLHYYDEIDLLKPKRSLNNYRIYDSDDVVILQRVLFYKGLGFSLDRIKTILSSSNLSFYDELQTHIDNLLIEKSKIDNTIKMIKRVQKEDENMNDNERLEIFKQNKIENNEKNYGNELRQKYGDDFIDSYNQSFANLSNNNIDDYNNIGRKIIDLLINSVKNNDKSHDKDIFNLHQNWLKLINKNYSKEYHIYMAKMYLNDDRFTNYYDSRAGKGAAKRLSSIIMEYLK</sequence>
<dbReference type="Gene3D" id="1.10.1660.10">
    <property type="match status" value="1"/>
</dbReference>
<dbReference type="SUPFAM" id="SSF89082">
    <property type="entry name" value="Antibiotic binding domain of TipA-like multidrug resistance regulators"/>
    <property type="match status" value="1"/>
</dbReference>
<dbReference type="InterPro" id="IPR009061">
    <property type="entry name" value="DNA-bd_dom_put_sf"/>
</dbReference>
<dbReference type="SUPFAM" id="SSF46955">
    <property type="entry name" value="Putative DNA-binding domain"/>
    <property type="match status" value="1"/>
</dbReference>
<dbReference type="PANTHER" id="PTHR30204:SF90">
    <property type="entry name" value="HTH-TYPE TRANSCRIPTIONAL ACTIVATOR MTA"/>
    <property type="match status" value="1"/>
</dbReference>
<dbReference type="Pfam" id="PF07739">
    <property type="entry name" value="TipAS"/>
    <property type="match status" value="1"/>
</dbReference>
<evidence type="ECO:0000313" key="6">
    <source>
        <dbReference type="EMBL" id="TPR13441.1"/>
    </source>
</evidence>
<dbReference type="SMART" id="SM00422">
    <property type="entry name" value="HTH_MERR"/>
    <property type="match status" value="1"/>
</dbReference>
<dbReference type="InterPro" id="IPR047057">
    <property type="entry name" value="MerR_fam"/>
</dbReference>
<dbReference type="Pfam" id="PF13411">
    <property type="entry name" value="MerR_1"/>
    <property type="match status" value="1"/>
</dbReference>
<evidence type="ECO:0000256" key="1">
    <source>
        <dbReference type="ARBA" id="ARBA00023015"/>
    </source>
</evidence>
<dbReference type="InterPro" id="IPR012925">
    <property type="entry name" value="TipAS_dom"/>
</dbReference>
<keyword evidence="3" id="KW-0010">Activator</keyword>
<dbReference type="PANTHER" id="PTHR30204">
    <property type="entry name" value="REDOX-CYCLING DRUG-SENSING TRANSCRIPTIONAL ACTIVATOR SOXR"/>
    <property type="match status" value="1"/>
</dbReference>